<name>A0A9Q0JS08_9MAGN</name>
<evidence type="ECO:0000313" key="3">
    <source>
        <dbReference type="EMBL" id="KAJ4943988.1"/>
    </source>
</evidence>
<dbReference type="SMART" id="SM00255">
    <property type="entry name" value="TIR"/>
    <property type="match status" value="3"/>
</dbReference>
<dbReference type="Pfam" id="PF01582">
    <property type="entry name" value="TIR"/>
    <property type="match status" value="3"/>
</dbReference>
<dbReference type="Gene3D" id="3.40.50.10140">
    <property type="entry name" value="Toll/interleukin-1 receptor homology (TIR) domain"/>
    <property type="match status" value="3"/>
</dbReference>
<keyword evidence="1" id="KW-0520">NAD</keyword>
<dbReference type="AlphaFoldDB" id="A0A9Q0JS08"/>
<dbReference type="GO" id="GO:0061809">
    <property type="term" value="F:NAD+ nucleosidase activity, cyclic ADP-ribose generating"/>
    <property type="evidence" value="ECO:0007669"/>
    <property type="project" value="UniProtKB-EC"/>
</dbReference>
<feature type="domain" description="TIR" evidence="2">
    <location>
        <begin position="355"/>
        <end position="483"/>
    </location>
</feature>
<dbReference type="GO" id="GO:0007165">
    <property type="term" value="P:signal transduction"/>
    <property type="evidence" value="ECO:0007669"/>
    <property type="project" value="InterPro"/>
</dbReference>
<sequence length="496" mass="56616">MAAHDGPSQVYISFSEDTRNNFTSFLVRALEIEGFDVFIHDENLWIGEAILPSLFRIIRSSKISILVISEGYVDSQWCLQEMAEIVKRYQSKCQIVLPVLFYVNTTDFYCQTGFVAESFKNHEKRIDDQTLQEWKDALRVVAGIRRYNLYSPPVFQDQAKLVDLIVEEALIKSSSFHSNDGCAEVFTNYQRKDTVNNFSGFLRSALGKRRIDAFINSENLARGEMFSNHFGIIQSSKISICIISKGYADNRWCLIELAGMVEGYKANCQIILPVFLDVDPKDANYQTGILEASFKKHKNDEIDGRTLKIWKYALTVVGGISGFHLKDVNGNQAQLVNLVVQQAFIESSKFRAKYKRGRLHISTKGLDIRNNFTGFLRIALEREGFDVYRKNEFIWMREAIPSCKILIAVICKGYVDSQFSLMELADMVECYESKGQIILPIFFDVELEDVRNQTGILKASFNKYKPYNDEQTLQTWKNALTVVAGIGGYQLKDVNG</sequence>
<proteinExistence type="predicted"/>
<dbReference type="PANTHER" id="PTHR32009">
    <property type="entry name" value="TMV RESISTANCE PROTEIN N-LIKE"/>
    <property type="match status" value="1"/>
</dbReference>
<organism evidence="3 4">
    <name type="scientific">Protea cynaroides</name>
    <dbReference type="NCBI Taxonomy" id="273540"/>
    <lineage>
        <taxon>Eukaryota</taxon>
        <taxon>Viridiplantae</taxon>
        <taxon>Streptophyta</taxon>
        <taxon>Embryophyta</taxon>
        <taxon>Tracheophyta</taxon>
        <taxon>Spermatophyta</taxon>
        <taxon>Magnoliopsida</taxon>
        <taxon>Proteales</taxon>
        <taxon>Proteaceae</taxon>
        <taxon>Protea</taxon>
    </lineage>
</organism>
<dbReference type="Proteomes" id="UP001141806">
    <property type="component" value="Unassembled WGS sequence"/>
</dbReference>
<dbReference type="InterPro" id="IPR035897">
    <property type="entry name" value="Toll_tir_struct_dom_sf"/>
</dbReference>
<dbReference type="OrthoDB" id="6160824at2759"/>
<dbReference type="SUPFAM" id="SSF52200">
    <property type="entry name" value="Toll/Interleukin receptor TIR domain"/>
    <property type="match status" value="3"/>
</dbReference>
<comment type="caution">
    <text evidence="3">The sequence shown here is derived from an EMBL/GenBank/DDBJ whole genome shotgun (WGS) entry which is preliminary data.</text>
</comment>
<keyword evidence="4" id="KW-1185">Reference proteome</keyword>
<evidence type="ECO:0000259" key="2">
    <source>
        <dbReference type="PROSITE" id="PS50104"/>
    </source>
</evidence>
<reference evidence="3" key="1">
    <citation type="journal article" date="2023" name="Plant J.">
        <title>The genome of the king protea, Protea cynaroides.</title>
        <authorList>
            <person name="Chang J."/>
            <person name="Duong T.A."/>
            <person name="Schoeman C."/>
            <person name="Ma X."/>
            <person name="Roodt D."/>
            <person name="Barker N."/>
            <person name="Li Z."/>
            <person name="Van de Peer Y."/>
            <person name="Mizrachi E."/>
        </authorList>
    </citation>
    <scope>NUCLEOTIDE SEQUENCE</scope>
    <source>
        <tissue evidence="3">Young leaves</tissue>
    </source>
</reference>
<dbReference type="InterPro" id="IPR000157">
    <property type="entry name" value="TIR_dom"/>
</dbReference>
<feature type="domain" description="TIR" evidence="2">
    <location>
        <begin position="181"/>
        <end position="314"/>
    </location>
</feature>
<evidence type="ECO:0000256" key="1">
    <source>
        <dbReference type="ARBA" id="ARBA00023027"/>
    </source>
</evidence>
<feature type="domain" description="TIR" evidence="2">
    <location>
        <begin position="6"/>
        <end position="142"/>
    </location>
</feature>
<gene>
    <name evidence="3" type="ORF">NE237_016312</name>
</gene>
<dbReference type="EMBL" id="JAMYWD010001176">
    <property type="protein sequence ID" value="KAJ4943988.1"/>
    <property type="molecule type" value="Genomic_DNA"/>
</dbReference>
<evidence type="ECO:0000313" key="4">
    <source>
        <dbReference type="Proteomes" id="UP001141806"/>
    </source>
</evidence>
<accession>A0A9Q0JS08</accession>
<dbReference type="PROSITE" id="PS50104">
    <property type="entry name" value="TIR"/>
    <property type="match status" value="3"/>
</dbReference>
<protein>
    <recommendedName>
        <fullName evidence="2">TIR domain-containing protein</fullName>
    </recommendedName>
</protein>
<dbReference type="PANTHER" id="PTHR32009:SF106">
    <property type="entry name" value="TIR DOMAIN-CONTAINING PROTEIN"/>
    <property type="match status" value="1"/>
</dbReference>